<reference evidence="2" key="1">
    <citation type="journal article" date="2015" name="Nat. Genet.">
        <title>The genome and transcriptome of the zoonotic hookworm Ancylostoma ceylanicum identify infection-specific gene families.</title>
        <authorList>
            <person name="Schwarz E.M."/>
            <person name="Hu Y."/>
            <person name="Antoshechkin I."/>
            <person name="Miller M.M."/>
            <person name="Sternberg P.W."/>
            <person name="Aroian R.V."/>
        </authorList>
    </citation>
    <scope>NUCLEOTIDE SEQUENCE</scope>
    <source>
        <strain evidence="2">HY135</strain>
    </source>
</reference>
<dbReference type="Proteomes" id="UP000024635">
    <property type="component" value="Unassembled WGS sequence"/>
</dbReference>
<protein>
    <submittedName>
        <fullName evidence="1">Uncharacterized protein</fullName>
    </submittedName>
</protein>
<organism evidence="1 2">
    <name type="scientific">Ancylostoma ceylanicum</name>
    <dbReference type="NCBI Taxonomy" id="53326"/>
    <lineage>
        <taxon>Eukaryota</taxon>
        <taxon>Metazoa</taxon>
        <taxon>Ecdysozoa</taxon>
        <taxon>Nematoda</taxon>
        <taxon>Chromadorea</taxon>
        <taxon>Rhabditida</taxon>
        <taxon>Rhabditina</taxon>
        <taxon>Rhabditomorpha</taxon>
        <taxon>Strongyloidea</taxon>
        <taxon>Ancylostomatidae</taxon>
        <taxon>Ancylostomatinae</taxon>
        <taxon>Ancylostoma</taxon>
    </lineage>
</organism>
<name>A0A016V9W4_9BILA</name>
<proteinExistence type="predicted"/>
<dbReference type="OrthoDB" id="288203at2759"/>
<evidence type="ECO:0000313" key="1">
    <source>
        <dbReference type="EMBL" id="EYC23812.1"/>
    </source>
</evidence>
<evidence type="ECO:0000313" key="2">
    <source>
        <dbReference type="Proteomes" id="UP000024635"/>
    </source>
</evidence>
<keyword evidence="2" id="KW-1185">Reference proteome</keyword>
<dbReference type="AlphaFoldDB" id="A0A016V9W4"/>
<comment type="caution">
    <text evidence="1">The sequence shown here is derived from an EMBL/GenBank/DDBJ whole genome shotgun (WGS) entry which is preliminary data.</text>
</comment>
<gene>
    <name evidence="1" type="primary">Acey_s0015.g2842</name>
    <name evidence="1" type="ORF">Y032_0015g2842</name>
</gene>
<dbReference type="EMBL" id="JARK01001351">
    <property type="protein sequence ID" value="EYC23812.1"/>
    <property type="molecule type" value="Genomic_DNA"/>
</dbReference>
<sequence>MKAGQRGLKFSVKTVRGPREAYTRAFELRMRCDWPLFLVARASVARIQCKLPYKERKFSRNQGYNLAV</sequence>
<accession>A0A016V9W4</accession>